<organism evidence="6 7">
    <name type="scientific">Methylacidiphilum caldifontis</name>
    <dbReference type="NCBI Taxonomy" id="2795386"/>
    <lineage>
        <taxon>Bacteria</taxon>
        <taxon>Pseudomonadati</taxon>
        <taxon>Verrucomicrobiota</taxon>
        <taxon>Methylacidiphilae</taxon>
        <taxon>Methylacidiphilales</taxon>
        <taxon>Methylacidiphilaceae</taxon>
        <taxon>Methylacidiphilum (ex Ratnadevi et al. 2023)</taxon>
    </lineage>
</organism>
<dbReference type="GO" id="GO:0005524">
    <property type="term" value="F:ATP binding"/>
    <property type="evidence" value="ECO:0007669"/>
    <property type="project" value="UniProtKB-UniRule"/>
</dbReference>
<keyword evidence="1 3" id="KW-0547">Nucleotide-binding</keyword>
<evidence type="ECO:0000313" key="7">
    <source>
        <dbReference type="Proteomes" id="UP000297713"/>
    </source>
</evidence>
<feature type="coiled-coil region" evidence="4">
    <location>
        <begin position="717"/>
        <end position="744"/>
    </location>
</feature>
<gene>
    <name evidence="6" type="ORF">A7Q10_03870</name>
</gene>
<dbReference type="PANTHER" id="PTHR22683:SF41">
    <property type="entry name" value="DNA TRANSLOCASE FTSK"/>
    <property type="match status" value="1"/>
</dbReference>
<dbReference type="CDD" id="cd01127">
    <property type="entry name" value="TrwB_TraG_TraD_VirD4"/>
    <property type="match status" value="1"/>
</dbReference>
<reference evidence="6 7" key="1">
    <citation type="submission" date="2016-05" db="EMBL/GenBank/DDBJ databases">
        <title>Diversity and Homogeneity among Thermoacidophilic Verrucomicrobia Methanotrophs Linked with Geographical Origin.</title>
        <authorList>
            <person name="Erikstad H.-A."/>
            <person name="Smestad N.B."/>
            <person name="Ceballos R.M."/>
            <person name="Birkeland N.-K."/>
        </authorList>
    </citation>
    <scope>NUCLEOTIDE SEQUENCE [LARGE SCALE GENOMIC DNA]</scope>
    <source>
        <strain evidence="6 7">Phi</strain>
    </source>
</reference>
<keyword evidence="4" id="KW-0175">Coiled coil</keyword>
<accession>A0A4Y8PGT6</accession>
<evidence type="ECO:0000313" key="6">
    <source>
        <dbReference type="EMBL" id="TFE72057.1"/>
    </source>
</evidence>
<evidence type="ECO:0000256" key="4">
    <source>
        <dbReference type="SAM" id="Coils"/>
    </source>
</evidence>
<dbReference type="PANTHER" id="PTHR22683">
    <property type="entry name" value="SPORULATION PROTEIN RELATED"/>
    <property type="match status" value="1"/>
</dbReference>
<evidence type="ECO:0000256" key="1">
    <source>
        <dbReference type="ARBA" id="ARBA00022741"/>
    </source>
</evidence>
<dbReference type="Pfam" id="PF12705">
    <property type="entry name" value="PDDEXK_1"/>
    <property type="match status" value="1"/>
</dbReference>
<sequence>MCQKFGSVVSTLVNECNNHLTIITANSYDWAQNFKNYLQKADLDRISYQRELELEGLNLEQASALVKQRLSKYHIEEKKEKELYQALPSCFSDQKKVGIRTFLEWAKQKIEGIEPPPSPLEKIFNEEKDSILSRPITFEANLFLDAIIAGLKGRREKFQQIKDDHYALCWQNEQYKTVIYFGLENSNNWKRWQAIAKKTVNLSTHQQNNIQFLGVFLRTPELKEIPVKTWKVKEEIEKAKFGPLHIETLDKEKTATFYALSLLYHKAFSGDIPHSKEEVEKFSSEKLSSWLDSLIKNGNGNGRTVTEPGKTKPNGEITLSVSEIIKKILEKEAIRPGPQPNLLLGEYFHHVVFTFSKEVKEQKVPVELNKWLKRIEEIRKTIVKEHLKESDFLKAALQEFCRGLTEQLNHYSNKLDYLFWKIEEDIEGSYIKKDSTKIKIVGRIDRLSKTEENIIELVDYKVCNNESLYYPIESDKLQVALYYWILKQSGFVPNRILLEYYTPQRKVFTITPNELETLFSSEIDFILDLFKNGKQPTIIPPIPPTIQLYKDKLNEFFSTNNINAKVDSWLNSARFIRFLITKGITEKLARIKNREKDIQVHLGLNSPPLIGTYKEYVNIDIPKAQPDCVLWKEALVHLKGDLAYPIGKTIDLRDSEWIIGDFTNNNFPHLLVAGTTGSGKSQFLKSLVAAILSNYRRKAKIFLIDFKGTDFFPLESINNHEEAKNLLKNAVQEMNNRYTQLRKEEFNDLNSRFRSGREDIPYWIIIIDEFSDMILGLQDRSKSKKEIESYIQRIAQKGRAAGIHLVISTQSPRKEVVSGLIKQCLPGKICFRVNDDTESSLILDKSGAEHLLGNGDLLCNFGQQGLLRAQSPLITEEEWKNVNNSLFGI</sequence>
<evidence type="ECO:0000256" key="2">
    <source>
        <dbReference type="ARBA" id="ARBA00022840"/>
    </source>
</evidence>
<dbReference type="InterPro" id="IPR050206">
    <property type="entry name" value="FtsK/SpoIIIE/SftA"/>
</dbReference>
<name>A0A4Y8PGT6_9BACT</name>
<proteinExistence type="predicted"/>
<keyword evidence="2 3" id="KW-0067">ATP-binding</keyword>
<feature type="binding site" evidence="3">
    <location>
        <begin position="674"/>
        <end position="681"/>
    </location>
    <ligand>
        <name>ATP</name>
        <dbReference type="ChEBI" id="CHEBI:30616"/>
    </ligand>
</feature>
<dbReference type="GO" id="GO:0003677">
    <property type="term" value="F:DNA binding"/>
    <property type="evidence" value="ECO:0007669"/>
    <property type="project" value="InterPro"/>
</dbReference>
<dbReference type="InterPro" id="IPR002543">
    <property type="entry name" value="FtsK_dom"/>
</dbReference>
<dbReference type="Gene3D" id="3.40.50.300">
    <property type="entry name" value="P-loop containing nucleotide triphosphate hydrolases"/>
    <property type="match status" value="1"/>
</dbReference>
<dbReference type="InterPro" id="IPR011604">
    <property type="entry name" value="PDDEXK-like_dom_sf"/>
</dbReference>
<dbReference type="Proteomes" id="UP000297713">
    <property type="component" value="Unassembled WGS sequence"/>
</dbReference>
<dbReference type="PROSITE" id="PS50901">
    <property type="entry name" value="FTSK"/>
    <property type="match status" value="1"/>
</dbReference>
<protein>
    <recommendedName>
        <fullName evidence="5">FtsK domain-containing protein</fullName>
    </recommendedName>
</protein>
<dbReference type="EMBL" id="LXQC01000046">
    <property type="protein sequence ID" value="TFE72057.1"/>
    <property type="molecule type" value="Genomic_DNA"/>
</dbReference>
<dbReference type="SUPFAM" id="SSF52540">
    <property type="entry name" value="P-loop containing nucleoside triphosphate hydrolases"/>
    <property type="match status" value="1"/>
</dbReference>
<keyword evidence="7" id="KW-1185">Reference proteome</keyword>
<dbReference type="RefSeq" id="WP_134439097.1">
    <property type="nucleotide sequence ID" value="NZ_LXQC01000046.1"/>
</dbReference>
<dbReference type="Gene3D" id="3.90.320.10">
    <property type="match status" value="1"/>
</dbReference>
<evidence type="ECO:0000259" key="5">
    <source>
        <dbReference type="PROSITE" id="PS50901"/>
    </source>
</evidence>
<dbReference type="InterPro" id="IPR027417">
    <property type="entry name" value="P-loop_NTPase"/>
</dbReference>
<comment type="caution">
    <text evidence="6">The sequence shown here is derived from an EMBL/GenBank/DDBJ whole genome shotgun (WGS) entry which is preliminary data.</text>
</comment>
<dbReference type="InterPro" id="IPR038726">
    <property type="entry name" value="PDDEXK_AddAB-type"/>
</dbReference>
<dbReference type="OrthoDB" id="8477079at2"/>
<feature type="domain" description="FtsK" evidence="5">
    <location>
        <begin position="654"/>
        <end position="840"/>
    </location>
</feature>
<dbReference type="Pfam" id="PF01580">
    <property type="entry name" value="FtsK_SpoIIIE"/>
    <property type="match status" value="1"/>
</dbReference>
<evidence type="ECO:0000256" key="3">
    <source>
        <dbReference type="PROSITE-ProRule" id="PRU00289"/>
    </source>
</evidence>
<dbReference type="AlphaFoldDB" id="A0A4Y8PGT6"/>